<organism evidence="1 2">
    <name type="scientific">Halobacillus yeomjeoni</name>
    <dbReference type="NCBI Taxonomy" id="311194"/>
    <lineage>
        <taxon>Bacteria</taxon>
        <taxon>Bacillati</taxon>
        <taxon>Bacillota</taxon>
        <taxon>Bacilli</taxon>
        <taxon>Bacillales</taxon>
        <taxon>Bacillaceae</taxon>
        <taxon>Halobacillus</taxon>
    </lineage>
</organism>
<gene>
    <name evidence="1" type="ORF">H0267_06010</name>
</gene>
<evidence type="ECO:0000313" key="2">
    <source>
        <dbReference type="Proteomes" id="UP000614490"/>
    </source>
</evidence>
<sequence>MNKFNPYISLLIGVLLILTVIVWTSVFANHPKKLGTWIWHTSIIDDDRAAVLQALESKGVTDVFLQVDRDIEKEVYQSFIRDADSRNMKVHALDGSPLWVASEGDEEASLFFNWLGNYQNEVSDSEKFKGIHLDVEPYLHAGWREDYDYTVSSYQSFIMTAGKQADILGIPLEVDIPFWFDKKNYKNDFGSGTLSEWVMEHTDAVTIMAYRDKAEGSNGIIKVVRSEIEYAEKLKKPITIAVETKQSTEYDHVSFHEEGQRIMMKELKKVEKEYRSFDSFRGMAIHSYDHWMEMKP</sequence>
<proteinExistence type="predicted"/>
<name>A0A931MUA9_9BACI</name>
<reference evidence="1 2" key="1">
    <citation type="journal article" date="2005" name="Int. J. Syst. Evol. Microbiol.">
        <title>Halobacillus yeomjeoni sp. nov., isolated from a marine solar saltern in Korea.</title>
        <authorList>
            <person name="Yoon J.H."/>
            <person name="Kang S.J."/>
            <person name="Lee C.H."/>
            <person name="Oh H.W."/>
            <person name="Oh T.K."/>
        </authorList>
    </citation>
    <scope>NUCLEOTIDE SEQUENCE [LARGE SCALE GENOMIC DNA]</scope>
    <source>
        <strain evidence="1 2">KCTC 3957</strain>
    </source>
</reference>
<dbReference type="EMBL" id="JADZSC010000001">
    <property type="protein sequence ID" value="MBH0229768.1"/>
    <property type="molecule type" value="Genomic_DNA"/>
</dbReference>
<evidence type="ECO:0000313" key="1">
    <source>
        <dbReference type="EMBL" id="MBH0229768.1"/>
    </source>
</evidence>
<comment type="caution">
    <text evidence="1">The sequence shown here is derived from an EMBL/GenBank/DDBJ whole genome shotgun (WGS) entry which is preliminary data.</text>
</comment>
<dbReference type="Proteomes" id="UP000614490">
    <property type="component" value="Unassembled WGS sequence"/>
</dbReference>
<accession>A0A931MUA9</accession>
<dbReference type="RefSeq" id="WP_197316360.1">
    <property type="nucleotide sequence ID" value="NZ_JADZSC010000001.1"/>
</dbReference>
<protein>
    <submittedName>
        <fullName evidence="1">Amidase</fullName>
    </submittedName>
</protein>
<dbReference type="AlphaFoldDB" id="A0A931MUA9"/>
<keyword evidence="2" id="KW-1185">Reference proteome</keyword>